<proteinExistence type="predicted"/>
<dbReference type="KEGG" id="nneo:PQG83_11740"/>
<keyword evidence="2" id="KW-1185">Reference proteome</keyword>
<name>A0AA96JUW6_9BACT</name>
<dbReference type="Gene3D" id="6.10.10.120">
    <property type="entry name" value="Antitoxin ParD1-like"/>
    <property type="match status" value="1"/>
</dbReference>
<dbReference type="RefSeq" id="WP_312741151.1">
    <property type="nucleotide sequence ID" value="NZ_CP116968.1"/>
</dbReference>
<reference evidence="1 2" key="1">
    <citation type="submission" date="2023-01" db="EMBL/GenBank/DDBJ databases">
        <title>Cultivation and genomic characterization of new, ubiquitous marine nitrite-oxidizing bacteria from the Nitrospirales.</title>
        <authorList>
            <person name="Mueller A.J."/>
            <person name="Daebeler A."/>
            <person name="Herbold C.W."/>
            <person name="Kirkegaard R.H."/>
            <person name="Daims H."/>
        </authorList>
    </citation>
    <scope>NUCLEOTIDE SEQUENCE [LARGE SCALE GENOMIC DNA]</scope>
    <source>
        <strain evidence="1 2">DK</strain>
    </source>
</reference>
<dbReference type="GO" id="GO:0006355">
    <property type="term" value="P:regulation of DNA-templated transcription"/>
    <property type="evidence" value="ECO:0007669"/>
    <property type="project" value="InterPro"/>
</dbReference>
<gene>
    <name evidence="1" type="ORF">PQG83_11740</name>
</gene>
<dbReference type="EMBL" id="CP116968">
    <property type="protein sequence ID" value="WNM60435.1"/>
    <property type="molecule type" value="Genomic_DNA"/>
</dbReference>
<evidence type="ECO:0000313" key="1">
    <source>
        <dbReference type="EMBL" id="WNM60435.1"/>
    </source>
</evidence>
<dbReference type="AlphaFoldDB" id="A0AA96JUW6"/>
<organism evidence="1 2">
    <name type="scientific">Candidatus Nitrospira neomarina</name>
    <dbReference type="NCBI Taxonomy" id="3020899"/>
    <lineage>
        <taxon>Bacteria</taxon>
        <taxon>Pseudomonadati</taxon>
        <taxon>Nitrospirota</taxon>
        <taxon>Nitrospiria</taxon>
        <taxon>Nitrospirales</taxon>
        <taxon>Nitrospiraceae</taxon>
        <taxon>Nitrospira</taxon>
    </lineage>
</organism>
<dbReference type="InterPro" id="IPR038296">
    <property type="entry name" value="ParD_sf"/>
</dbReference>
<protein>
    <submittedName>
        <fullName evidence="1">Transcriptional regulator</fullName>
    </submittedName>
</protein>
<accession>A0AA96JUW6</accession>
<evidence type="ECO:0000313" key="2">
    <source>
        <dbReference type="Proteomes" id="UP001302494"/>
    </source>
</evidence>
<sequence>MGSENVNVRVTGDLRAHLQQQIGQYGLYENAGEYIRDLIRRDLKDHKTAWEWLRKELEPGLRTDENQFIRVTSADVIRRNTNPKRAKP</sequence>
<dbReference type="Proteomes" id="UP001302494">
    <property type="component" value="Chromosome"/>
</dbReference>
<dbReference type="SUPFAM" id="SSF47598">
    <property type="entry name" value="Ribbon-helix-helix"/>
    <property type="match status" value="1"/>
</dbReference>
<dbReference type="InterPro" id="IPR010985">
    <property type="entry name" value="Ribbon_hlx_hlx"/>
</dbReference>